<evidence type="ECO:0000313" key="2">
    <source>
        <dbReference type="EMBL" id="CAK0790819.1"/>
    </source>
</evidence>
<dbReference type="Gene3D" id="1.20.5.1160">
    <property type="entry name" value="Vasodilator-stimulated phosphoprotein"/>
    <property type="match status" value="1"/>
</dbReference>
<dbReference type="Proteomes" id="UP001189429">
    <property type="component" value="Unassembled WGS sequence"/>
</dbReference>
<keyword evidence="1" id="KW-0175">Coiled coil</keyword>
<feature type="coiled-coil region" evidence="1">
    <location>
        <begin position="250"/>
        <end position="298"/>
    </location>
</feature>
<dbReference type="EMBL" id="CAUYUJ010000488">
    <property type="protein sequence ID" value="CAK0790819.1"/>
    <property type="molecule type" value="Genomic_DNA"/>
</dbReference>
<comment type="caution">
    <text evidence="2">The sequence shown here is derived from an EMBL/GenBank/DDBJ whole genome shotgun (WGS) entry which is preliminary data.</text>
</comment>
<gene>
    <name evidence="2" type="ORF">PCOR1329_LOCUS1994</name>
</gene>
<protein>
    <submittedName>
        <fullName evidence="2">Uncharacterized protein</fullName>
    </submittedName>
</protein>
<name>A0ABN9PDK6_9DINO</name>
<organism evidence="2 3">
    <name type="scientific">Prorocentrum cordatum</name>
    <dbReference type="NCBI Taxonomy" id="2364126"/>
    <lineage>
        <taxon>Eukaryota</taxon>
        <taxon>Sar</taxon>
        <taxon>Alveolata</taxon>
        <taxon>Dinophyceae</taxon>
        <taxon>Prorocentrales</taxon>
        <taxon>Prorocentraceae</taxon>
        <taxon>Prorocentrum</taxon>
    </lineage>
</organism>
<evidence type="ECO:0000256" key="1">
    <source>
        <dbReference type="SAM" id="Coils"/>
    </source>
</evidence>
<reference evidence="2" key="1">
    <citation type="submission" date="2023-10" db="EMBL/GenBank/DDBJ databases">
        <authorList>
            <person name="Chen Y."/>
            <person name="Shah S."/>
            <person name="Dougan E. K."/>
            <person name="Thang M."/>
            <person name="Chan C."/>
        </authorList>
    </citation>
    <scope>NUCLEOTIDE SEQUENCE [LARGE SCALE GENOMIC DNA]</scope>
</reference>
<keyword evidence="3" id="KW-1185">Reference proteome</keyword>
<proteinExistence type="predicted"/>
<sequence>GAVPPASLAPWAPLALQVPQALLVPLAPRALGASLVPPAPRAPPALRAPLALKAPLAPLGQLNNNAHPAARMRANTPLRTVPAAAESIGEGVENVLMVLPISEWTLQVPPNSSSCARRASTVPARRWLLHACRVSWDRLRIGHSLRPAVAPSKQRRLKRRRLNQRRFKIPSLGILIDNSCILFTWSLHRIVGNVAKRGGAATGSTPDRKGGRKDKDDMKAMLEDKGEGDDYLSTAPDYFKEFVRIQSKQFDALKSEMAGVKNLIDQARIEAQDARGAAEEVQDKMEGVEMDVEGIRNDLEEMYLTKKEVEEIIDSKLQDTIQSNMG</sequence>
<accession>A0ABN9PDK6</accession>
<feature type="non-terminal residue" evidence="2">
    <location>
        <position position="1"/>
    </location>
</feature>
<evidence type="ECO:0000313" key="3">
    <source>
        <dbReference type="Proteomes" id="UP001189429"/>
    </source>
</evidence>
<feature type="non-terminal residue" evidence="2">
    <location>
        <position position="326"/>
    </location>
</feature>